<dbReference type="PATRIC" id="fig|1028566.6.peg.1859"/>
<evidence type="ECO:0000313" key="1">
    <source>
        <dbReference type="EMBL" id="AGE71829.1"/>
    </source>
</evidence>
<reference evidence="1 2" key="1">
    <citation type="journal article" date="2012" name="ISME J.">
        <title>Genomic evidence of rapid, global-scale gene flow in a Sulfolobus species.</title>
        <authorList>
            <person name="Mao D."/>
            <person name="Grogan D."/>
        </authorList>
    </citation>
    <scope>NUCLEOTIDE SEQUENCE [LARGE SCALE GENOMIC DNA]</scope>
    <source>
        <strain evidence="1 2">N8</strain>
    </source>
</reference>
<dbReference type="HOGENOM" id="CLU_3178741_0_0_2"/>
<protein>
    <submittedName>
        <fullName evidence="1">Uncharacterized protein</fullName>
    </submittedName>
</protein>
<dbReference type="EMBL" id="CP002817">
    <property type="protein sequence ID" value="AGE71829.1"/>
    <property type="molecule type" value="Genomic_DNA"/>
</dbReference>
<dbReference type="Proteomes" id="UP000011281">
    <property type="component" value="Chromosome"/>
</dbReference>
<dbReference type="KEGG" id="sacn:SacN8_09350"/>
<sequence>MLNAVVDLKEGLANFKRYINAEFIQGSIPEYLQAKLTVSRDLMVLT</sequence>
<accession>M1IX62</accession>
<evidence type="ECO:0000313" key="2">
    <source>
        <dbReference type="Proteomes" id="UP000011281"/>
    </source>
</evidence>
<name>M1IX62_9CREN</name>
<organism evidence="2">
    <name type="scientific">Sulfolobus acidocaldarius N8</name>
    <dbReference type="NCBI Taxonomy" id="1028566"/>
    <lineage>
        <taxon>Archaea</taxon>
        <taxon>Thermoproteota</taxon>
        <taxon>Thermoprotei</taxon>
        <taxon>Sulfolobales</taxon>
        <taxon>Sulfolobaceae</taxon>
        <taxon>Sulfolobus</taxon>
    </lineage>
</organism>
<gene>
    <name evidence="1" type="ORF">SacN8_09350</name>
</gene>
<dbReference type="AlphaFoldDB" id="M1IX62"/>
<proteinExistence type="predicted"/>